<accession>A0ACC0IMS9</accession>
<dbReference type="Proteomes" id="UP001060215">
    <property type="component" value="Chromosome 3"/>
</dbReference>
<name>A0ACC0IMS9_9ERIC</name>
<evidence type="ECO:0000313" key="1">
    <source>
        <dbReference type="EMBL" id="KAI8025824.1"/>
    </source>
</evidence>
<organism evidence="1 2">
    <name type="scientific">Camellia lanceoleosa</name>
    <dbReference type="NCBI Taxonomy" id="1840588"/>
    <lineage>
        <taxon>Eukaryota</taxon>
        <taxon>Viridiplantae</taxon>
        <taxon>Streptophyta</taxon>
        <taxon>Embryophyta</taxon>
        <taxon>Tracheophyta</taxon>
        <taxon>Spermatophyta</taxon>
        <taxon>Magnoliopsida</taxon>
        <taxon>eudicotyledons</taxon>
        <taxon>Gunneridae</taxon>
        <taxon>Pentapetalae</taxon>
        <taxon>asterids</taxon>
        <taxon>Ericales</taxon>
        <taxon>Theaceae</taxon>
        <taxon>Camellia</taxon>
    </lineage>
</organism>
<sequence>MIERDCLDLRGLLSPYIMSLEQQIKCFMEDLKRFELNARNGPSDPNASAMWRILNRLHDGNETMYYKGKRADVGVHVVALRSAECGVQGKGCTPYKCRADVGVHIALRFAECDVQGKGCTPYKCRSDVVVQGKGCVFAADIAYLKVKLLLI</sequence>
<proteinExistence type="predicted"/>
<keyword evidence="2" id="KW-1185">Reference proteome</keyword>
<evidence type="ECO:0000313" key="2">
    <source>
        <dbReference type="Proteomes" id="UP001060215"/>
    </source>
</evidence>
<reference evidence="1 2" key="1">
    <citation type="journal article" date="2022" name="Plant J.">
        <title>Chromosome-level genome of Camellia lanceoleosa provides a valuable resource for understanding genome evolution and self-incompatibility.</title>
        <authorList>
            <person name="Gong W."/>
            <person name="Xiao S."/>
            <person name="Wang L."/>
            <person name="Liao Z."/>
            <person name="Chang Y."/>
            <person name="Mo W."/>
            <person name="Hu G."/>
            <person name="Li W."/>
            <person name="Zhao G."/>
            <person name="Zhu H."/>
            <person name="Hu X."/>
            <person name="Ji K."/>
            <person name="Xiang X."/>
            <person name="Song Q."/>
            <person name="Yuan D."/>
            <person name="Jin S."/>
            <person name="Zhang L."/>
        </authorList>
    </citation>
    <scope>NUCLEOTIDE SEQUENCE [LARGE SCALE GENOMIC DNA]</scope>
    <source>
        <strain evidence="1">SQ_2022a</strain>
    </source>
</reference>
<gene>
    <name evidence="1" type="ORF">LOK49_LG02G00740</name>
</gene>
<protein>
    <submittedName>
        <fullName evidence="1">Uncharacterized protein</fullName>
    </submittedName>
</protein>
<dbReference type="EMBL" id="CM045760">
    <property type="protein sequence ID" value="KAI8025824.1"/>
    <property type="molecule type" value="Genomic_DNA"/>
</dbReference>
<comment type="caution">
    <text evidence="1">The sequence shown here is derived from an EMBL/GenBank/DDBJ whole genome shotgun (WGS) entry which is preliminary data.</text>
</comment>